<reference evidence="11 12" key="1">
    <citation type="journal article" date="2018" name="Appl. Environ. Microbiol.">
        <title>Antimicrobial susceptibility testing and tentative epidemiological cut-off values of five Bacillus species relevant for use as animal feed additives or for plant protection.</title>
        <authorList>
            <person name="Agerso Y."/>
            <person name="Stuer-Lauridsen B."/>
            <person name="Bjerre K."/>
            <person name="Jensen M.G."/>
            <person name="Johansen E."/>
            <person name="Bennedsen M."/>
            <person name="Brockmann E."/>
            <person name="Nielsen B."/>
        </authorList>
    </citation>
    <scope>NUCLEOTIDE SEQUENCE [LARGE SCALE GENOMIC DNA]</scope>
    <source>
        <strain evidence="11 12">CHCC20162</strain>
    </source>
</reference>
<feature type="transmembrane region" description="Helical" evidence="9">
    <location>
        <begin position="233"/>
        <end position="256"/>
    </location>
</feature>
<dbReference type="NCBIfam" id="TIGR00879">
    <property type="entry name" value="SP"/>
    <property type="match status" value="1"/>
</dbReference>
<keyword evidence="6 9" id="KW-1133">Transmembrane helix</keyword>
<feature type="transmembrane region" description="Helical" evidence="9">
    <location>
        <begin position="48"/>
        <end position="66"/>
    </location>
</feature>
<protein>
    <submittedName>
        <fullName evidence="11">MFS transporter</fullName>
    </submittedName>
</protein>
<evidence type="ECO:0000256" key="7">
    <source>
        <dbReference type="ARBA" id="ARBA00023136"/>
    </source>
</evidence>
<evidence type="ECO:0000256" key="4">
    <source>
        <dbReference type="ARBA" id="ARBA00022475"/>
    </source>
</evidence>
<feature type="transmembrane region" description="Helical" evidence="9">
    <location>
        <begin position="309"/>
        <end position="330"/>
    </location>
</feature>
<comment type="similarity">
    <text evidence="2 8">Belongs to the major facilitator superfamily. Sugar transporter (TC 2.A.1.1) family.</text>
</comment>
<feature type="domain" description="Major facilitator superfamily (MFS) profile" evidence="10">
    <location>
        <begin position="11"/>
        <end position="427"/>
    </location>
</feature>
<dbReference type="InterPro" id="IPR003663">
    <property type="entry name" value="Sugar/inositol_transpt"/>
</dbReference>
<dbReference type="PROSITE" id="PS00216">
    <property type="entry name" value="SUGAR_TRANSPORT_1"/>
    <property type="match status" value="2"/>
</dbReference>
<dbReference type="Pfam" id="PF00083">
    <property type="entry name" value="Sugar_tr"/>
    <property type="match status" value="1"/>
</dbReference>
<dbReference type="AlphaFoldDB" id="A0A3D8WWB7"/>
<organism evidence="11 12">
    <name type="scientific">Priestia megaterium</name>
    <name type="common">Bacillus megaterium</name>
    <dbReference type="NCBI Taxonomy" id="1404"/>
    <lineage>
        <taxon>Bacteria</taxon>
        <taxon>Bacillati</taxon>
        <taxon>Bacillota</taxon>
        <taxon>Bacilli</taxon>
        <taxon>Bacillales</taxon>
        <taxon>Bacillaceae</taxon>
        <taxon>Priestia</taxon>
    </lineage>
</organism>
<keyword evidence="5 9" id="KW-0812">Transmembrane</keyword>
<feature type="transmembrane region" description="Helical" evidence="9">
    <location>
        <begin position="336"/>
        <end position="360"/>
    </location>
</feature>
<comment type="caution">
    <text evidence="11">The sequence shown here is derived from an EMBL/GenBank/DDBJ whole genome shotgun (WGS) entry which is preliminary data.</text>
</comment>
<feature type="transmembrane region" description="Helical" evidence="9">
    <location>
        <begin position="102"/>
        <end position="123"/>
    </location>
</feature>
<dbReference type="Proteomes" id="UP000256519">
    <property type="component" value="Unassembled WGS sequence"/>
</dbReference>
<dbReference type="RefSeq" id="WP_116077491.1">
    <property type="nucleotide sequence ID" value="NZ_CP187635.1"/>
</dbReference>
<feature type="transmembrane region" description="Helical" evidence="9">
    <location>
        <begin position="9"/>
        <end position="36"/>
    </location>
</feature>
<evidence type="ECO:0000256" key="3">
    <source>
        <dbReference type="ARBA" id="ARBA00022448"/>
    </source>
</evidence>
<dbReference type="Gene3D" id="1.20.1250.20">
    <property type="entry name" value="MFS general substrate transporter like domains"/>
    <property type="match status" value="1"/>
</dbReference>
<evidence type="ECO:0000256" key="5">
    <source>
        <dbReference type="ARBA" id="ARBA00022692"/>
    </source>
</evidence>
<dbReference type="SUPFAM" id="SSF103473">
    <property type="entry name" value="MFS general substrate transporter"/>
    <property type="match status" value="1"/>
</dbReference>
<dbReference type="PANTHER" id="PTHR48020:SF12">
    <property type="entry name" value="PROTON MYO-INOSITOL COTRANSPORTER"/>
    <property type="match status" value="1"/>
</dbReference>
<dbReference type="InterPro" id="IPR036259">
    <property type="entry name" value="MFS_trans_sf"/>
</dbReference>
<feature type="transmembrane region" description="Helical" evidence="9">
    <location>
        <begin position="163"/>
        <end position="184"/>
    </location>
</feature>
<dbReference type="InterPro" id="IPR050814">
    <property type="entry name" value="Myo-inositol_Transporter"/>
</dbReference>
<dbReference type="GO" id="GO:0005886">
    <property type="term" value="C:plasma membrane"/>
    <property type="evidence" value="ECO:0007669"/>
    <property type="project" value="UniProtKB-SubCell"/>
</dbReference>
<dbReference type="PROSITE" id="PS50850">
    <property type="entry name" value="MFS"/>
    <property type="match status" value="1"/>
</dbReference>
<dbReference type="InterPro" id="IPR047984">
    <property type="entry name" value="XylE-like"/>
</dbReference>
<keyword evidence="7 9" id="KW-0472">Membrane</keyword>
<feature type="transmembrane region" description="Helical" evidence="9">
    <location>
        <begin position="398"/>
        <end position="419"/>
    </location>
</feature>
<dbReference type="EMBL" id="PQWM01000034">
    <property type="protein sequence ID" value="RDZ10004.1"/>
    <property type="molecule type" value="Genomic_DNA"/>
</dbReference>
<proteinExistence type="inferred from homology"/>
<feature type="transmembrane region" description="Helical" evidence="9">
    <location>
        <begin position="78"/>
        <end position="96"/>
    </location>
</feature>
<dbReference type="InterPro" id="IPR005828">
    <property type="entry name" value="MFS_sugar_transport-like"/>
</dbReference>
<evidence type="ECO:0000256" key="1">
    <source>
        <dbReference type="ARBA" id="ARBA00004651"/>
    </source>
</evidence>
<keyword evidence="4" id="KW-1003">Cell membrane</keyword>
<dbReference type="GO" id="GO:0022857">
    <property type="term" value="F:transmembrane transporter activity"/>
    <property type="evidence" value="ECO:0007669"/>
    <property type="project" value="InterPro"/>
</dbReference>
<feature type="transmembrane region" description="Helical" evidence="9">
    <location>
        <begin position="276"/>
        <end position="300"/>
    </location>
</feature>
<keyword evidence="3 8" id="KW-0813">Transport</keyword>
<dbReference type="PRINTS" id="PR00171">
    <property type="entry name" value="SUGRTRNSPORT"/>
</dbReference>
<evidence type="ECO:0000259" key="10">
    <source>
        <dbReference type="PROSITE" id="PS50850"/>
    </source>
</evidence>
<feature type="transmembrane region" description="Helical" evidence="9">
    <location>
        <begin position="135"/>
        <end position="157"/>
    </location>
</feature>
<evidence type="ECO:0000256" key="6">
    <source>
        <dbReference type="ARBA" id="ARBA00022989"/>
    </source>
</evidence>
<accession>A0A3D8WWB7</accession>
<evidence type="ECO:0000256" key="8">
    <source>
        <dbReference type="RuleBase" id="RU003346"/>
    </source>
</evidence>
<comment type="subcellular location">
    <subcellularLocation>
        <location evidence="1">Cell membrane</location>
        <topology evidence="1">Multi-pass membrane protein</topology>
    </subcellularLocation>
</comment>
<evidence type="ECO:0000256" key="2">
    <source>
        <dbReference type="ARBA" id="ARBA00010992"/>
    </source>
</evidence>
<dbReference type="PANTHER" id="PTHR48020">
    <property type="entry name" value="PROTON MYO-INOSITOL COTRANSPORTER"/>
    <property type="match status" value="1"/>
</dbReference>
<feature type="transmembrane region" description="Helical" evidence="9">
    <location>
        <begin position="372"/>
        <end position="392"/>
    </location>
</feature>
<gene>
    <name evidence="11" type="ORF">C3744_23920</name>
</gene>
<dbReference type="CDD" id="cd17359">
    <property type="entry name" value="MFS_XylE_like"/>
    <property type="match status" value="1"/>
</dbReference>
<evidence type="ECO:0000256" key="9">
    <source>
        <dbReference type="SAM" id="Phobius"/>
    </source>
</evidence>
<sequence length="447" mass="48493">MNKQKMYRWVIYCFGALGGLLFGYDTGVISGALLFIKKDMGLTPFLEGLVVSGVLIGALVGAAFSGPVADKYGRKKTIIMLGVLFTIGAIGTAISPNVHTLIAFRIELGIAVGGVSGIVPLYLAEMAPANIRGKVSSLNTIMNALGIFMAYLVNYMFAASENWHWMLGLAVIPSVLLMLGMFFMPESPRWLWQNVSENEARRVLSLTRYSHQVEEEIRSIMQIKTEKKVNLKLLFAPGLRSVLFIGIGIAVFQQIIGTNTIIYYTPTILSTAGFGSTAAIAGTIGIGVFNILFTILGMLLIDKIGRKKLLLIGNIGMTIALGTLGVGMTWVEVPVWLLLTCLSLFIVAYSASWGMVVWVILGEIFPMNVRGVAMGVASTALWLSNIVISMSFPVLVEAVGVGVLFLTYAVIGVFAFLFVMKYVPETKGRTLEEIELEIAFKSKQAVS</sequence>
<dbReference type="InterPro" id="IPR020846">
    <property type="entry name" value="MFS_dom"/>
</dbReference>
<dbReference type="InterPro" id="IPR005829">
    <property type="entry name" value="Sugar_transporter_CS"/>
</dbReference>
<evidence type="ECO:0000313" key="12">
    <source>
        <dbReference type="Proteomes" id="UP000256519"/>
    </source>
</evidence>
<dbReference type="FunFam" id="1.20.1250.20:FF:000073">
    <property type="entry name" value="MFS myo-inositol transporter, putative"/>
    <property type="match status" value="1"/>
</dbReference>
<name>A0A3D8WWB7_PRIMG</name>
<evidence type="ECO:0000313" key="11">
    <source>
        <dbReference type="EMBL" id="RDZ10004.1"/>
    </source>
</evidence>